<protein>
    <submittedName>
        <fullName evidence="2">Uncharacterized protein</fullName>
    </submittedName>
</protein>
<dbReference type="EMBL" id="AAWS01000060">
    <property type="protein sequence ID" value="EAY24816.1"/>
    <property type="molecule type" value="Genomic_DNA"/>
</dbReference>
<dbReference type="Gene3D" id="2.20.110.10">
    <property type="entry name" value="Histone H3 K4-specific methyltransferase SET7/9 N-terminal domain"/>
    <property type="match status" value="1"/>
</dbReference>
<comment type="caution">
    <text evidence="2">The sequence shown here is derived from an EMBL/GenBank/DDBJ whole genome shotgun (WGS) entry which is preliminary data.</text>
</comment>
<organism evidence="2 3">
    <name type="scientific">Microscilla marina ATCC 23134</name>
    <dbReference type="NCBI Taxonomy" id="313606"/>
    <lineage>
        <taxon>Bacteria</taxon>
        <taxon>Pseudomonadati</taxon>
        <taxon>Bacteroidota</taxon>
        <taxon>Cytophagia</taxon>
        <taxon>Cytophagales</taxon>
        <taxon>Microscillaceae</taxon>
        <taxon>Microscilla</taxon>
    </lineage>
</organism>
<evidence type="ECO:0000313" key="2">
    <source>
        <dbReference type="EMBL" id="EAY24816.1"/>
    </source>
</evidence>
<feature type="chain" id="PRO_5002641745" evidence="1">
    <location>
        <begin position="21"/>
        <end position="242"/>
    </location>
</feature>
<dbReference type="Proteomes" id="UP000004095">
    <property type="component" value="Unassembled WGS sequence"/>
</dbReference>
<dbReference type="RefSeq" id="WP_002704008.1">
    <property type="nucleotide sequence ID" value="NZ_AAWS01000060.1"/>
</dbReference>
<gene>
    <name evidence="2" type="ORF">M23134_06708</name>
</gene>
<evidence type="ECO:0000313" key="3">
    <source>
        <dbReference type="Proteomes" id="UP000004095"/>
    </source>
</evidence>
<accession>A1ZXN8</accession>
<proteinExistence type="predicted"/>
<reference evidence="2 3" key="1">
    <citation type="submission" date="2007-01" db="EMBL/GenBank/DDBJ databases">
        <authorList>
            <person name="Haygood M."/>
            <person name="Podell S."/>
            <person name="Anderson C."/>
            <person name="Hopkinson B."/>
            <person name="Roe K."/>
            <person name="Barbeau K."/>
            <person name="Gaasterland T."/>
            <person name="Ferriera S."/>
            <person name="Johnson J."/>
            <person name="Kravitz S."/>
            <person name="Beeson K."/>
            <person name="Sutton G."/>
            <person name="Rogers Y.-H."/>
            <person name="Friedman R."/>
            <person name="Frazier M."/>
            <person name="Venter J.C."/>
        </authorList>
    </citation>
    <scope>NUCLEOTIDE SEQUENCE [LARGE SCALE GENOMIC DNA]</scope>
    <source>
        <strain evidence="2 3">ATCC 23134</strain>
    </source>
</reference>
<dbReference type="SUPFAM" id="SSF82185">
    <property type="entry name" value="Histone H3 K4-specific methyltransferase SET7/9 N-terminal domain"/>
    <property type="match status" value="1"/>
</dbReference>
<name>A1ZXN8_MICM2</name>
<keyword evidence="1" id="KW-0732">Signal</keyword>
<keyword evidence="3" id="KW-1185">Reference proteome</keyword>
<feature type="signal peptide" evidence="1">
    <location>
        <begin position="1"/>
        <end position="20"/>
    </location>
</feature>
<dbReference type="AlphaFoldDB" id="A1ZXN8"/>
<evidence type="ECO:0000256" key="1">
    <source>
        <dbReference type="SAM" id="SignalP"/>
    </source>
</evidence>
<sequence length="242" mass="29252">MLRINIICCFLWAMPLGVFAQMPSGRFSFHLDPELEHRQGRAFKEEKYYKNGKLDSVYRKWDAATGQKLTEGYYVAGKRHGEWTEWLSNTQRHNYMRFTYAHDTLKKLYEYFGWANAQNDSIKSREYFYIFETNPDNFSLHTISWSRDIIGKKNEEEYVIIKDKVHLESKKRKVWDKGIPWKQEWTVKQYDKNGKSLGHKRHGHWILWNEDGTLQQETWYDMGKLLRQKRYEGGQLVEDKRF</sequence>